<sequence>MQKSDIMNFSPTVYLFTGLLQTAFNSFRKPKQVNYNREYIKLQDGGQISLDWAKPITYQKDENIENIYNINQKNNKSNNDNFKKEFRIEREYEPQNDQKIMFIVHGLTGGSDGNYIQQLVRTCQKNGFRVVAYNSRGVNNQMTSPMPNNGVDLSDLDIALNKVKERYPEAPVFAVGTSFGGNQILRWTAQQQKENGYCFLKGVIGLSVPFDVQNVMNNMDAK</sequence>
<organism evidence="3 4">
    <name type="scientific">Pseudocohnilembus persalinus</name>
    <name type="common">Ciliate</name>
    <dbReference type="NCBI Taxonomy" id="266149"/>
    <lineage>
        <taxon>Eukaryota</taxon>
        <taxon>Sar</taxon>
        <taxon>Alveolata</taxon>
        <taxon>Ciliophora</taxon>
        <taxon>Intramacronucleata</taxon>
        <taxon>Oligohymenophorea</taxon>
        <taxon>Scuticociliatia</taxon>
        <taxon>Philasterida</taxon>
        <taxon>Pseudocohnilembidae</taxon>
        <taxon>Pseudocohnilembus</taxon>
    </lineage>
</organism>
<dbReference type="Proteomes" id="UP000054937">
    <property type="component" value="Unassembled WGS sequence"/>
</dbReference>
<reference evidence="3 4" key="1">
    <citation type="journal article" date="2015" name="Sci. Rep.">
        <title>Genome of the facultative scuticociliatosis pathogen Pseudocohnilembus persalinus provides insight into its virulence through horizontal gene transfer.</title>
        <authorList>
            <person name="Xiong J."/>
            <person name="Wang G."/>
            <person name="Cheng J."/>
            <person name="Tian M."/>
            <person name="Pan X."/>
            <person name="Warren A."/>
            <person name="Jiang C."/>
            <person name="Yuan D."/>
            <person name="Miao W."/>
        </authorList>
    </citation>
    <scope>NUCLEOTIDE SEQUENCE [LARGE SCALE GENOMIC DNA]</scope>
    <source>
        <strain evidence="3">36N120E</strain>
    </source>
</reference>
<dbReference type="PIRSF" id="PIRSF005211">
    <property type="entry name" value="Ab_hydro_YheT"/>
    <property type="match status" value="1"/>
</dbReference>
<name>A0A0V0QWV7_PSEPJ</name>
<evidence type="ECO:0000313" key="3">
    <source>
        <dbReference type="EMBL" id="KRX06357.1"/>
    </source>
</evidence>
<evidence type="ECO:0000259" key="2">
    <source>
        <dbReference type="Pfam" id="PF00561"/>
    </source>
</evidence>
<evidence type="ECO:0000256" key="1">
    <source>
        <dbReference type="ARBA" id="ARBA00010884"/>
    </source>
</evidence>
<accession>A0A0V0QWV7</accession>
<dbReference type="GO" id="GO:0047372">
    <property type="term" value="F:monoacylglycerol lipase activity"/>
    <property type="evidence" value="ECO:0007669"/>
    <property type="project" value="TreeGrafter"/>
</dbReference>
<dbReference type="AlphaFoldDB" id="A0A0V0QWV7"/>
<dbReference type="InterPro" id="IPR000073">
    <property type="entry name" value="AB_hydrolase_1"/>
</dbReference>
<dbReference type="SUPFAM" id="SSF53474">
    <property type="entry name" value="alpha/beta-Hydrolases"/>
    <property type="match status" value="1"/>
</dbReference>
<dbReference type="EMBL" id="LDAU01000096">
    <property type="protein sequence ID" value="KRX06357.1"/>
    <property type="molecule type" value="Genomic_DNA"/>
</dbReference>
<evidence type="ECO:0000313" key="4">
    <source>
        <dbReference type="Proteomes" id="UP000054937"/>
    </source>
</evidence>
<proteinExistence type="inferred from homology"/>
<dbReference type="OrthoDB" id="5954035at2759"/>
<gene>
    <name evidence="3" type="ORF">PPERSA_04970</name>
</gene>
<keyword evidence="4" id="KW-1185">Reference proteome</keyword>
<dbReference type="InterPro" id="IPR029058">
    <property type="entry name" value="AB_hydrolase_fold"/>
</dbReference>
<protein>
    <recommendedName>
        <fullName evidence="2">AB hydrolase-1 domain-containing protein</fullName>
    </recommendedName>
</protein>
<comment type="similarity">
    <text evidence="1">Belongs to the AB hydrolase superfamily. AB hydrolase 4 family.</text>
</comment>
<dbReference type="PANTHER" id="PTHR10794">
    <property type="entry name" value="ABHYDROLASE DOMAIN-CONTAINING PROTEIN"/>
    <property type="match status" value="1"/>
</dbReference>
<dbReference type="InterPro" id="IPR012020">
    <property type="entry name" value="ABHD4"/>
</dbReference>
<dbReference type="InParanoid" id="A0A0V0QWV7"/>
<dbReference type="GO" id="GO:0034338">
    <property type="term" value="F:short-chain carboxylesterase activity"/>
    <property type="evidence" value="ECO:0007669"/>
    <property type="project" value="TreeGrafter"/>
</dbReference>
<dbReference type="Pfam" id="PF00561">
    <property type="entry name" value="Abhydrolase_1"/>
    <property type="match status" value="1"/>
</dbReference>
<dbReference type="InterPro" id="IPR050960">
    <property type="entry name" value="AB_hydrolase_4_sf"/>
</dbReference>
<comment type="caution">
    <text evidence="3">The sequence shown here is derived from an EMBL/GenBank/DDBJ whole genome shotgun (WGS) entry which is preliminary data.</text>
</comment>
<dbReference type="Gene3D" id="3.40.50.1820">
    <property type="entry name" value="alpha/beta hydrolase"/>
    <property type="match status" value="1"/>
</dbReference>
<feature type="domain" description="AB hydrolase-1" evidence="2">
    <location>
        <begin position="100"/>
        <end position="192"/>
    </location>
</feature>
<dbReference type="PANTHER" id="PTHR10794:SF63">
    <property type="entry name" value="ALPHA_BETA HYDROLASE 1, ISOFORM A"/>
    <property type="match status" value="1"/>
</dbReference>